<keyword evidence="4" id="KW-1185">Reference proteome</keyword>
<accession>A0ABN2RMC3</accession>
<keyword evidence="2" id="KW-0732">Signal</keyword>
<sequence>MARFLLRRYPAALAVAAGALLAAPCAAATGATPAPHGGGSTYDAIATGGRDHPADDTSRQVARFQRQLAKWNFDSQSGTEEVFDLNRRYCEGAVFSGLWPNPQSPYVLTGLPEVPGQVPNTNPPVTWRIRQDEAVVMIGVTPPPEAYFDFDLTTVKGPLHTGPVVWTSVGDPFNNKTIRTSGRSPYSQSFALVITGNRRTRAAVDRMLADSGLGDATNDQTIPSAMYRLGLDDASTDQFLVGLRTVAPKPGFEKALDDYRANPPLQVFRVRPANSSGNETQPVYPPEPLPVPPLRVSGTGATELNLNPTLQLLRQRIIDSHPGYVAHDLTLGRGFEEANPAFQTNLQTNPPTAGSDALSNDADDPLSPDFSLPDGSFVVSYGTDHVATGQASYSSVTLYADDHAAVAMAAENNGQMAGSARDFIADAPNADKFYAWTFSRAGDSGPSGPHVTMLPPVNTDFCAQYGASRPVDMSTITEVGRAYMQPATLTRPALSSLLMDRLLVFTPK</sequence>
<feature type="region of interest" description="Disordered" evidence="1">
    <location>
        <begin position="30"/>
        <end position="58"/>
    </location>
</feature>
<proteinExistence type="predicted"/>
<feature type="region of interest" description="Disordered" evidence="1">
    <location>
        <begin position="343"/>
        <end position="368"/>
    </location>
</feature>
<feature type="chain" id="PRO_5046294061" evidence="2">
    <location>
        <begin position="28"/>
        <end position="508"/>
    </location>
</feature>
<evidence type="ECO:0000256" key="2">
    <source>
        <dbReference type="SAM" id="SignalP"/>
    </source>
</evidence>
<organism evidence="3 4">
    <name type="scientific">Catenulispora subtropica</name>
    <dbReference type="NCBI Taxonomy" id="450798"/>
    <lineage>
        <taxon>Bacteria</taxon>
        <taxon>Bacillati</taxon>
        <taxon>Actinomycetota</taxon>
        <taxon>Actinomycetes</taxon>
        <taxon>Catenulisporales</taxon>
        <taxon>Catenulisporaceae</taxon>
        <taxon>Catenulispora</taxon>
    </lineage>
</organism>
<feature type="compositionally biased region" description="Basic and acidic residues" evidence="1">
    <location>
        <begin position="49"/>
        <end position="58"/>
    </location>
</feature>
<feature type="signal peptide" evidence="2">
    <location>
        <begin position="1"/>
        <end position="27"/>
    </location>
</feature>
<reference evidence="3 4" key="1">
    <citation type="journal article" date="2019" name="Int. J. Syst. Evol. Microbiol.">
        <title>The Global Catalogue of Microorganisms (GCM) 10K type strain sequencing project: providing services to taxonomists for standard genome sequencing and annotation.</title>
        <authorList>
            <consortium name="The Broad Institute Genomics Platform"/>
            <consortium name="The Broad Institute Genome Sequencing Center for Infectious Disease"/>
            <person name="Wu L."/>
            <person name="Ma J."/>
        </authorList>
    </citation>
    <scope>NUCLEOTIDE SEQUENCE [LARGE SCALE GENOMIC DNA]</scope>
    <source>
        <strain evidence="3 4">JCM 16013</strain>
    </source>
</reference>
<dbReference type="Proteomes" id="UP001499854">
    <property type="component" value="Unassembled WGS sequence"/>
</dbReference>
<protein>
    <submittedName>
        <fullName evidence="3">Uncharacterized protein</fullName>
    </submittedName>
</protein>
<evidence type="ECO:0000313" key="4">
    <source>
        <dbReference type="Proteomes" id="UP001499854"/>
    </source>
</evidence>
<dbReference type="EMBL" id="BAAAQM010000017">
    <property type="protein sequence ID" value="GAA1971555.1"/>
    <property type="molecule type" value="Genomic_DNA"/>
</dbReference>
<feature type="compositionally biased region" description="Polar residues" evidence="1">
    <location>
        <begin position="343"/>
        <end position="352"/>
    </location>
</feature>
<gene>
    <name evidence="3" type="ORF">GCM10009838_33650</name>
</gene>
<evidence type="ECO:0000313" key="3">
    <source>
        <dbReference type="EMBL" id="GAA1971555.1"/>
    </source>
</evidence>
<evidence type="ECO:0000256" key="1">
    <source>
        <dbReference type="SAM" id="MobiDB-lite"/>
    </source>
</evidence>
<comment type="caution">
    <text evidence="3">The sequence shown here is derived from an EMBL/GenBank/DDBJ whole genome shotgun (WGS) entry which is preliminary data.</text>
</comment>
<name>A0ABN2RMC3_9ACTN</name>